<proteinExistence type="predicted"/>
<dbReference type="EMBL" id="CM056744">
    <property type="protein sequence ID" value="KAJ8667231.1"/>
    <property type="molecule type" value="Genomic_DNA"/>
</dbReference>
<reference evidence="1" key="1">
    <citation type="submission" date="2023-04" db="EMBL/GenBank/DDBJ databases">
        <title>A chromosome-level genome assembly of the parasitoid wasp Eretmocerus hayati.</title>
        <authorList>
            <person name="Zhong Y."/>
            <person name="Liu S."/>
            <person name="Liu Y."/>
        </authorList>
    </citation>
    <scope>NUCLEOTIDE SEQUENCE</scope>
    <source>
        <strain evidence="1">ZJU_SS_LIU_2023</strain>
    </source>
</reference>
<protein>
    <submittedName>
        <fullName evidence="1">Uncharacterized protein</fullName>
    </submittedName>
</protein>
<organism evidence="1 2">
    <name type="scientific">Eretmocerus hayati</name>
    <dbReference type="NCBI Taxonomy" id="131215"/>
    <lineage>
        <taxon>Eukaryota</taxon>
        <taxon>Metazoa</taxon>
        <taxon>Ecdysozoa</taxon>
        <taxon>Arthropoda</taxon>
        <taxon>Hexapoda</taxon>
        <taxon>Insecta</taxon>
        <taxon>Pterygota</taxon>
        <taxon>Neoptera</taxon>
        <taxon>Endopterygota</taxon>
        <taxon>Hymenoptera</taxon>
        <taxon>Apocrita</taxon>
        <taxon>Proctotrupomorpha</taxon>
        <taxon>Chalcidoidea</taxon>
        <taxon>Aphelinidae</taxon>
        <taxon>Aphelininae</taxon>
        <taxon>Eretmocerus</taxon>
    </lineage>
</organism>
<keyword evidence="2" id="KW-1185">Reference proteome</keyword>
<comment type="caution">
    <text evidence="1">The sequence shown here is derived from an EMBL/GenBank/DDBJ whole genome shotgun (WGS) entry which is preliminary data.</text>
</comment>
<accession>A0ACC2N8K8</accession>
<evidence type="ECO:0000313" key="1">
    <source>
        <dbReference type="EMBL" id="KAJ8667231.1"/>
    </source>
</evidence>
<name>A0ACC2N8K8_9HYME</name>
<evidence type="ECO:0000313" key="2">
    <source>
        <dbReference type="Proteomes" id="UP001239111"/>
    </source>
</evidence>
<sequence length="985" mass="110627">MDQIKLYSQLKQAVSLGQKEKIESLLLKGSPINGYSGVCGFRSPLLSSVYFGDVEITKLLLDRGASLYGQHFNNDTALTIAAKIEKYDILDLLLSVKELKNCCNCDKFSHLHIACMRNNVEVVKKLIQSKQDINAAIDNQSLHWPGFTPMHFAVQYRCTETVEYLLSIGADITIKDARQLTPLHLAHMQRSEQIIDMILQAHLNVVSNPANSQSLSHFHIACTRNNPKIVEFFIKIGADVLETVTTNNAVFNYLTAMDLAIYYECVDVVRLLLLHGSHVKSSLDREHDRIEDAYDTGNMELLAALQTRCKFSGDRCPEIKVMSDLHVACIYDDMKLIESFLSENPKSLNSLLWNQCTPLHLAVQHKHRKIIRLLVEQGASFSIKNDRGETSLHLAFESDMDLVNLILENRGEIEQDPADNNGLSHLHIFCASSAINKTNPRIIHDFLDLGSDVNSAVNMDSQFYPGSTPLHFAAKFQCDKIVPILLSRGACYSAVDQSGISIFDLCIKKMFNSYVDENQTVSIMEMILSFHNKHNFSNLDNYGYSLLHVLSYKRDTKLKTLKDTIKKHPIDIKKIVAKVDSPYDGYTPLHFAIKFGNNRSANLLISEGADILCKAANGDTPLHLAFDIERAMEIPMSLQDPDILKSNPVGSRGFSLFHVACGMGSIETMKNFIIHGADVNLPTISLYPAFHDRKPLHLAIQQDSDKSVGAVKLLIENGANVHARDLKMRTPLHFMSDNKRAEIIDILMSQGADINALNGNLETPILRASIDAACMDDEAINANITSLLNYGADINIADEKDHTLLTACAWEMQSDEYCNTIDTLLKHVLRIEMIGHPISETNKEGYFELLELYRDKLVLNESKFKDLCSKESERMDETPITNHTTLRDILDKDLNGLAVISKSDIFVQIVTADDFLVNFPIYGPMLSAQLRKGRARRPLLTNAHKALNFLTKVSLPYVCTELIFQSFSNQDLHSVIVSKERWNTL</sequence>
<gene>
    <name evidence="1" type="ORF">QAD02_008893</name>
</gene>
<dbReference type="Proteomes" id="UP001239111">
    <property type="component" value="Chromosome 4"/>
</dbReference>